<dbReference type="AlphaFoldDB" id="A0A1X3RRQ8"/>
<evidence type="ECO:0000313" key="2">
    <source>
        <dbReference type="EMBL" id="OSN04466.1"/>
    </source>
</evidence>
<dbReference type="InterPro" id="IPR029069">
    <property type="entry name" value="HotDog_dom_sf"/>
</dbReference>
<protein>
    <submittedName>
        <fullName evidence="2">Beta-hydroxyacyl-ACP dehydratase</fullName>
    </submittedName>
</protein>
<evidence type="ECO:0000313" key="3">
    <source>
        <dbReference type="EMBL" id="OSN08203.1"/>
    </source>
</evidence>
<gene>
    <name evidence="2" type="ORF">AU511_12470</name>
    <name evidence="3" type="ORF">AU512_13760</name>
</gene>
<evidence type="ECO:0000313" key="5">
    <source>
        <dbReference type="Proteomes" id="UP000194040"/>
    </source>
</evidence>
<name>A0A1X3RRQ8_9GAMM</name>
<accession>A0A1X3RRQ8</accession>
<sequence length="162" mass="17994">MTTQPTTPSSRVMGFTELKRWLRHRHPMIFLDRVTDYQPGKSLTALMAVSGQTDAIAGHFPERAVFPASHMMQAISQAGIILFQVSTSPLRQDEITLVGSVKARFTRVVVPGDVLIFNMHCDSLRDDFMTFTCQAEVSGQVVGTLKGSLVRKDISVLGEQLW</sequence>
<evidence type="ECO:0000256" key="1">
    <source>
        <dbReference type="ARBA" id="ARBA00023239"/>
    </source>
</evidence>
<dbReference type="PANTHER" id="PTHR30272:SF1">
    <property type="entry name" value="3-HYDROXYACYL-[ACYL-CARRIER-PROTEIN] DEHYDRATASE"/>
    <property type="match status" value="1"/>
</dbReference>
<keyword evidence="5" id="KW-1185">Reference proteome</keyword>
<comment type="caution">
    <text evidence="2">The sequence shown here is derived from an EMBL/GenBank/DDBJ whole genome shotgun (WGS) entry which is preliminary data.</text>
</comment>
<dbReference type="Proteomes" id="UP000194020">
    <property type="component" value="Unassembled WGS sequence"/>
</dbReference>
<evidence type="ECO:0000313" key="4">
    <source>
        <dbReference type="Proteomes" id="UP000194020"/>
    </source>
</evidence>
<dbReference type="InterPro" id="IPR013114">
    <property type="entry name" value="FabA_FabZ"/>
</dbReference>
<dbReference type="EMBL" id="LUTP01000034">
    <property type="protein sequence ID" value="OSN04466.1"/>
    <property type="molecule type" value="Genomic_DNA"/>
</dbReference>
<dbReference type="Pfam" id="PF07977">
    <property type="entry name" value="FabA"/>
    <property type="match status" value="1"/>
</dbReference>
<keyword evidence="1" id="KW-0456">Lyase</keyword>
<dbReference type="PANTHER" id="PTHR30272">
    <property type="entry name" value="3-HYDROXYACYL-[ACYL-CARRIER-PROTEIN] DEHYDRATASE"/>
    <property type="match status" value="1"/>
</dbReference>
<proteinExistence type="predicted"/>
<dbReference type="SUPFAM" id="SSF54637">
    <property type="entry name" value="Thioesterase/thiol ester dehydrase-isomerase"/>
    <property type="match status" value="1"/>
</dbReference>
<dbReference type="EMBL" id="LUTQ01000050">
    <property type="protein sequence ID" value="OSN08203.1"/>
    <property type="molecule type" value="Genomic_DNA"/>
</dbReference>
<organism evidence="2 4">
    <name type="scientific">Lonsdalea iberica</name>
    <dbReference type="NCBI Taxonomy" id="1082703"/>
    <lineage>
        <taxon>Bacteria</taxon>
        <taxon>Pseudomonadati</taxon>
        <taxon>Pseudomonadota</taxon>
        <taxon>Gammaproteobacteria</taxon>
        <taxon>Enterobacterales</taxon>
        <taxon>Pectobacteriaceae</taxon>
        <taxon>Lonsdalea</taxon>
    </lineage>
</organism>
<reference evidence="4 5" key="1">
    <citation type="submission" date="2016-02" db="EMBL/GenBank/DDBJ databases">
        <title>Species-wide whole genome sequencing reveals diversity, host range in Lonsdalea quercina.</title>
        <authorList>
            <person name="Li Y."/>
        </authorList>
    </citation>
    <scope>NUCLEOTIDE SEQUENCE [LARGE SCALE GENOMIC DNA]</scope>
    <source>
        <strain evidence="2 4">LMG 26264</strain>
        <strain evidence="3 5">LMG 26265</strain>
    </source>
</reference>
<dbReference type="GO" id="GO:0016829">
    <property type="term" value="F:lyase activity"/>
    <property type="evidence" value="ECO:0007669"/>
    <property type="project" value="UniProtKB-KW"/>
</dbReference>
<dbReference type="Gene3D" id="3.10.129.10">
    <property type="entry name" value="Hotdog Thioesterase"/>
    <property type="match status" value="1"/>
</dbReference>
<dbReference type="Proteomes" id="UP000194040">
    <property type="component" value="Unassembled WGS sequence"/>
</dbReference>